<dbReference type="Pfam" id="PF09696">
    <property type="entry name" value="Ctf8"/>
    <property type="match status" value="1"/>
</dbReference>
<dbReference type="GeneID" id="63686072"/>
<dbReference type="EMBL" id="JH795857">
    <property type="protein sequence ID" value="EJU04822.1"/>
    <property type="molecule type" value="Genomic_DNA"/>
</dbReference>
<evidence type="ECO:0000256" key="4">
    <source>
        <dbReference type="ARBA" id="ARBA00023242"/>
    </source>
</evidence>
<evidence type="ECO:0000256" key="2">
    <source>
        <dbReference type="ARBA" id="ARBA00022705"/>
    </source>
</evidence>
<comment type="similarity">
    <text evidence="6">Belongs to the CTF8 family.</text>
</comment>
<sequence length="151" mass="16106">MLIPLTRPSSSSPPLPPPLVKLGTQLFLLELQGSLEVTGTPELGEGAVGQLRMGEKPTLQIGHHLLEGKVVTLPKPLAVLRKRASRPHSTEPEPQPEPEPMKTEDEDEAIESPTAGGTTYEILEIVRLKLFFARRPALVVSKPGAGAGGGK</sequence>
<dbReference type="OMA" id="KMVFAKR"/>
<evidence type="ECO:0000256" key="7">
    <source>
        <dbReference type="SAM" id="MobiDB-lite"/>
    </source>
</evidence>
<dbReference type="OrthoDB" id="121932at2759"/>
<dbReference type="AlphaFoldDB" id="M5GDT7"/>
<dbReference type="RefSeq" id="XP_040631716.1">
    <property type="nucleotide sequence ID" value="XM_040771010.1"/>
</dbReference>
<evidence type="ECO:0000256" key="3">
    <source>
        <dbReference type="ARBA" id="ARBA00023125"/>
    </source>
</evidence>
<dbReference type="PANTHER" id="PTHR28605:SF1">
    <property type="entry name" value="CHROMOSOME TRANSMISSION FIDELITY FACTOR 8"/>
    <property type="match status" value="1"/>
</dbReference>
<evidence type="ECO:0000313" key="9">
    <source>
        <dbReference type="Proteomes" id="UP000030653"/>
    </source>
</evidence>
<dbReference type="Proteomes" id="UP000030653">
    <property type="component" value="Unassembled WGS sequence"/>
</dbReference>
<feature type="region of interest" description="Disordered" evidence="7">
    <location>
        <begin position="81"/>
        <end position="116"/>
    </location>
</feature>
<reference evidence="8 9" key="1">
    <citation type="journal article" date="2012" name="Science">
        <title>The Paleozoic origin of enzymatic lignin decomposition reconstructed from 31 fungal genomes.</title>
        <authorList>
            <person name="Floudas D."/>
            <person name="Binder M."/>
            <person name="Riley R."/>
            <person name="Barry K."/>
            <person name="Blanchette R.A."/>
            <person name="Henrissat B."/>
            <person name="Martinez A.T."/>
            <person name="Otillar R."/>
            <person name="Spatafora J.W."/>
            <person name="Yadav J.S."/>
            <person name="Aerts A."/>
            <person name="Benoit I."/>
            <person name="Boyd A."/>
            <person name="Carlson A."/>
            <person name="Copeland A."/>
            <person name="Coutinho P.M."/>
            <person name="de Vries R.P."/>
            <person name="Ferreira P."/>
            <person name="Findley K."/>
            <person name="Foster B."/>
            <person name="Gaskell J."/>
            <person name="Glotzer D."/>
            <person name="Gorecki P."/>
            <person name="Heitman J."/>
            <person name="Hesse C."/>
            <person name="Hori C."/>
            <person name="Igarashi K."/>
            <person name="Jurgens J.A."/>
            <person name="Kallen N."/>
            <person name="Kersten P."/>
            <person name="Kohler A."/>
            <person name="Kuees U."/>
            <person name="Kumar T.K.A."/>
            <person name="Kuo A."/>
            <person name="LaButti K."/>
            <person name="Larrondo L.F."/>
            <person name="Lindquist E."/>
            <person name="Ling A."/>
            <person name="Lombard V."/>
            <person name="Lucas S."/>
            <person name="Lundell T."/>
            <person name="Martin R."/>
            <person name="McLaughlin D.J."/>
            <person name="Morgenstern I."/>
            <person name="Morin E."/>
            <person name="Murat C."/>
            <person name="Nagy L.G."/>
            <person name="Nolan M."/>
            <person name="Ohm R.A."/>
            <person name="Patyshakuliyeva A."/>
            <person name="Rokas A."/>
            <person name="Ruiz-Duenas F.J."/>
            <person name="Sabat G."/>
            <person name="Salamov A."/>
            <person name="Samejima M."/>
            <person name="Schmutz J."/>
            <person name="Slot J.C."/>
            <person name="St John F."/>
            <person name="Stenlid J."/>
            <person name="Sun H."/>
            <person name="Sun S."/>
            <person name="Syed K."/>
            <person name="Tsang A."/>
            <person name="Wiebenga A."/>
            <person name="Young D."/>
            <person name="Pisabarro A."/>
            <person name="Eastwood D.C."/>
            <person name="Martin F."/>
            <person name="Cullen D."/>
            <person name="Grigoriev I.V."/>
            <person name="Hibbett D.S."/>
        </authorList>
    </citation>
    <scope>NUCLEOTIDE SEQUENCE [LARGE SCALE GENOMIC DNA]</scope>
    <source>
        <strain evidence="8 9">DJM-731 SS1</strain>
    </source>
</reference>
<dbReference type="InterPro" id="IPR018607">
    <property type="entry name" value="Ctf8"/>
</dbReference>
<evidence type="ECO:0008006" key="10">
    <source>
        <dbReference type="Google" id="ProtNLM"/>
    </source>
</evidence>
<keyword evidence="5" id="KW-0131">Cell cycle</keyword>
<evidence type="ECO:0000313" key="8">
    <source>
        <dbReference type="EMBL" id="EJU04822.1"/>
    </source>
</evidence>
<dbReference type="HOGENOM" id="CLU_066293_2_1_1"/>
<comment type="subcellular location">
    <subcellularLocation>
        <location evidence="1">Nucleus</location>
    </subcellularLocation>
</comment>
<keyword evidence="3" id="KW-0238">DNA-binding</keyword>
<keyword evidence="4" id="KW-0539">Nucleus</keyword>
<organism evidence="8 9">
    <name type="scientific">Dacryopinax primogenitus (strain DJM 731)</name>
    <name type="common">Brown rot fungus</name>
    <dbReference type="NCBI Taxonomy" id="1858805"/>
    <lineage>
        <taxon>Eukaryota</taxon>
        <taxon>Fungi</taxon>
        <taxon>Dikarya</taxon>
        <taxon>Basidiomycota</taxon>
        <taxon>Agaricomycotina</taxon>
        <taxon>Dacrymycetes</taxon>
        <taxon>Dacrymycetales</taxon>
        <taxon>Dacrymycetaceae</taxon>
        <taxon>Dacryopinax</taxon>
    </lineage>
</organism>
<dbReference type="STRING" id="1858805.M5GDT7"/>
<dbReference type="PANTHER" id="PTHR28605">
    <property type="entry name" value="CTF8, CHROMOSOME TRANSMISSION FIDELITY FACTOR 8 HOMOLOG (S. CEREVISIAE)"/>
    <property type="match status" value="1"/>
</dbReference>
<evidence type="ECO:0000256" key="1">
    <source>
        <dbReference type="ARBA" id="ARBA00004123"/>
    </source>
</evidence>
<gene>
    <name evidence="8" type="ORF">DACRYDRAFT_13957</name>
</gene>
<dbReference type="GO" id="GO:0031390">
    <property type="term" value="C:Ctf18 RFC-like complex"/>
    <property type="evidence" value="ECO:0007669"/>
    <property type="project" value="InterPro"/>
</dbReference>
<accession>M5GDT7</accession>
<keyword evidence="2" id="KW-0235">DNA replication</keyword>
<dbReference type="GO" id="GO:0007064">
    <property type="term" value="P:mitotic sister chromatid cohesion"/>
    <property type="evidence" value="ECO:0007669"/>
    <property type="project" value="InterPro"/>
</dbReference>
<evidence type="ECO:0000256" key="5">
    <source>
        <dbReference type="ARBA" id="ARBA00023306"/>
    </source>
</evidence>
<proteinExistence type="inferred from homology"/>
<dbReference type="GO" id="GO:0006260">
    <property type="term" value="P:DNA replication"/>
    <property type="evidence" value="ECO:0007669"/>
    <property type="project" value="UniProtKB-KW"/>
</dbReference>
<evidence type="ECO:0000256" key="6">
    <source>
        <dbReference type="ARBA" id="ARBA00038447"/>
    </source>
</evidence>
<protein>
    <recommendedName>
        <fullName evidence="10">Ctf8-domain-containing protein</fullName>
    </recommendedName>
</protein>
<dbReference type="GO" id="GO:0003677">
    <property type="term" value="F:DNA binding"/>
    <property type="evidence" value="ECO:0007669"/>
    <property type="project" value="UniProtKB-KW"/>
</dbReference>
<name>M5GDT7_DACPD</name>
<keyword evidence="9" id="KW-1185">Reference proteome</keyword>